<gene>
    <name evidence="4" type="ORF">IFJ97_00185</name>
</gene>
<dbReference type="EMBL" id="JACXWA010000004">
    <property type="protein sequence ID" value="MBD3869762.1"/>
    <property type="molecule type" value="Genomic_DNA"/>
</dbReference>
<accession>A0A8J7CE37</accession>
<evidence type="ECO:0000313" key="5">
    <source>
        <dbReference type="Proteomes" id="UP000598633"/>
    </source>
</evidence>
<dbReference type="InterPro" id="IPR007863">
    <property type="entry name" value="Peptidase_M16_C"/>
</dbReference>
<evidence type="ECO:0000259" key="2">
    <source>
        <dbReference type="Pfam" id="PF00675"/>
    </source>
</evidence>
<dbReference type="InterPro" id="IPR011249">
    <property type="entry name" value="Metalloenz_LuxS/M16"/>
</dbReference>
<reference evidence="4 5" key="1">
    <citation type="submission" date="2020-08" db="EMBL/GenBank/DDBJ databases">
        <title>Acidobacteriota in marine sediments use diverse sulfur dissimilation pathways.</title>
        <authorList>
            <person name="Wasmund K."/>
        </authorList>
    </citation>
    <scope>NUCLEOTIDE SEQUENCE [LARGE SCALE GENOMIC DNA]</scope>
    <source>
        <strain evidence="4">MAG AM3-A</strain>
    </source>
</reference>
<comment type="similarity">
    <text evidence="1">Belongs to the peptidase M16 family.</text>
</comment>
<name>A0A8J7CE37_9BACT</name>
<dbReference type="PANTHER" id="PTHR11851:SF49">
    <property type="entry name" value="MITOCHONDRIAL-PROCESSING PEPTIDASE SUBUNIT ALPHA"/>
    <property type="match status" value="1"/>
</dbReference>
<dbReference type="Pfam" id="PF05193">
    <property type="entry name" value="Peptidase_M16_C"/>
    <property type="match status" value="1"/>
</dbReference>
<dbReference type="InterPro" id="IPR011765">
    <property type="entry name" value="Pept_M16_N"/>
</dbReference>
<dbReference type="SUPFAM" id="SSF63411">
    <property type="entry name" value="LuxS/MPP-like metallohydrolase"/>
    <property type="match status" value="2"/>
</dbReference>
<organism evidence="4 5">
    <name type="scientific">Candidatus Sulfomarinibacter kjeldsenii</name>
    <dbReference type="NCBI Taxonomy" id="2885994"/>
    <lineage>
        <taxon>Bacteria</taxon>
        <taxon>Pseudomonadati</taxon>
        <taxon>Acidobacteriota</taxon>
        <taxon>Thermoanaerobaculia</taxon>
        <taxon>Thermoanaerobaculales</taxon>
        <taxon>Candidatus Sulfomarinibacteraceae</taxon>
        <taxon>Candidatus Sulfomarinibacter</taxon>
    </lineage>
</organism>
<comment type="caution">
    <text evidence="4">The sequence shown here is derived from an EMBL/GenBank/DDBJ whole genome shotgun (WGS) entry which is preliminary data.</text>
</comment>
<feature type="domain" description="Peptidase M16 N-terminal" evidence="2">
    <location>
        <begin position="13"/>
        <end position="158"/>
    </location>
</feature>
<dbReference type="GO" id="GO:0046872">
    <property type="term" value="F:metal ion binding"/>
    <property type="evidence" value="ECO:0007669"/>
    <property type="project" value="InterPro"/>
</dbReference>
<dbReference type="Proteomes" id="UP000598633">
    <property type="component" value="Unassembled WGS sequence"/>
</dbReference>
<protein>
    <submittedName>
        <fullName evidence="4">Insulinase family protein</fullName>
    </submittedName>
</protein>
<evidence type="ECO:0000256" key="1">
    <source>
        <dbReference type="ARBA" id="ARBA00007261"/>
    </source>
</evidence>
<proteinExistence type="inferred from homology"/>
<dbReference type="PANTHER" id="PTHR11851">
    <property type="entry name" value="METALLOPROTEASE"/>
    <property type="match status" value="1"/>
</dbReference>
<dbReference type="InterPro" id="IPR050361">
    <property type="entry name" value="MPP/UQCRC_Complex"/>
</dbReference>
<dbReference type="Gene3D" id="3.30.830.10">
    <property type="entry name" value="Metalloenzyme, LuxS/M16 peptidase-like"/>
    <property type="match status" value="2"/>
</dbReference>
<evidence type="ECO:0000259" key="3">
    <source>
        <dbReference type="Pfam" id="PF05193"/>
    </source>
</evidence>
<dbReference type="Pfam" id="PF00675">
    <property type="entry name" value="Peptidase_M16"/>
    <property type="match status" value="1"/>
</dbReference>
<sequence length="410" mass="44305">MPKREASVPPALLLQTTPGRETVAAGVWITRGAAHDPHSIAGATHLVEHLTLRACGAHDRRMLARLVDRLGGEVDAWTGSELMGISINTTADATGDALDLLVDAVLSPTFEPDDVELERRVTRAELELVADDPAERVGEALLKAAWGEHPLARPVIGTFETLDELTPKVLRDHHAALVQPGGMVAAVAGDVSPDEVASRLSRLPLSQIPSVPELPPLSWRGAHLDLSREGTDQVHARLAFEAIAVSDPRIPALVILNRTLGDGASSRLFQRLREEEGLTYDIWSGPVMWRLGGFLEVGWACAPQAFADSWRLVLDELIRISRDLTDEEVEVAKEGILRGLRMDMESPSARCSLDVGEMLEHSRRFDPAVVCRELEAVTRDDVLALAAEILQPDACASAVCGPEGAAIRVA</sequence>
<evidence type="ECO:0000313" key="4">
    <source>
        <dbReference type="EMBL" id="MBD3869762.1"/>
    </source>
</evidence>
<dbReference type="AlphaFoldDB" id="A0A8J7CE37"/>
<feature type="domain" description="Peptidase M16 C-terminal" evidence="3">
    <location>
        <begin position="165"/>
        <end position="334"/>
    </location>
</feature>